<name>A0A6P3ZU71_ZIZJJ</name>
<gene>
    <name evidence="12" type="primary">LOC107413579</name>
</gene>
<feature type="active site" evidence="7">
    <location>
        <position position="382"/>
    </location>
</feature>
<feature type="domain" description="FAE" evidence="9">
    <location>
        <begin position="36"/>
        <end position="320"/>
    </location>
</feature>
<keyword evidence="8" id="KW-0472">Membrane</keyword>
<organism evidence="11 12">
    <name type="scientific">Ziziphus jujuba</name>
    <name type="common">Chinese jujube</name>
    <name type="synonym">Ziziphus sativa</name>
    <dbReference type="NCBI Taxonomy" id="326968"/>
    <lineage>
        <taxon>Eukaryota</taxon>
        <taxon>Viridiplantae</taxon>
        <taxon>Streptophyta</taxon>
        <taxon>Embryophyta</taxon>
        <taxon>Tracheophyta</taxon>
        <taxon>Spermatophyta</taxon>
        <taxon>Magnoliopsida</taxon>
        <taxon>eudicotyledons</taxon>
        <taxon>Gunneridae</taxon>
        <taxon>Pentapetalae</taxon>
        <taxon>rosids</taxon>
        <taxon>fabids</taxon>
        <taxon>Rosales</taxon>
        <taxon>Rhamnaceae</taxon>
        <taxon>Paliureae</taxon>
        <taxon>Ziziphus</taxon>
    </lineage>
</organism>
<keyword evidence="11" id="KW-1185">Reference proteome</keyword>
<protein>
    <recommendedName>
        <fullName evidence="6">3-ketoacyl-CoA synthase</fullName>
        <ecNumber evidence="6">2.3.1.-</ecNumber>
    </recommendedName>
</protein>
<dbReference type="PIRSF" id="PIRSF036417">
    <property type="entry name" value="3-ktacl-CoA_syn"/>
    <property type="match status" value="1"/>
</dbReference>
<evidence type="ECO:0000256" key="1">
    <source>
        <dbReference type="ARBA" id="ARBA00005194"/>
    </source>
</evidence>
<dbReference type="GO" id="GO:0009922">
    <property type="term" value="F:fatty acid elongase activity"/>
    <property type="evidence" value="ECO:0007669"/>
    <property type="project" value="UniProtKB-EC"/>
</dbReference>
<dbReference type="Gene3D" id="3.40.47.10">
    <property type="match status" value="1"/>
</dbReference>
<dbReference type="GO" id="GO:0006633">
    <property type="term" value="P:fatty acid biosynthetic process"/>
    <property type="evidence" value="ECO:0007669"/>
    <property type="project" value="UniProtKB-UniPathway"/>
</dbReference>
<dbReference type="Pfam" id="PF08392">
    <property type="entry name" value="FAE1_CUT1_RppA"/>
    <property type="match status" value="1"/>
</dbReference>
<evidence type="ECO:0000256" key="7">
    <source>
        <dbReference type="PIRSR" id="PIRSR036417-1"/>
    </source>
</evidence>
<keyword evidence="3 6" id="KW-0808">Transferase</keyword>
<dbReference type="InterPro" id="IPR012392">
    <property type="entry name" value="3-ktacl-CoA_syn"/>
</dbReference>
<dbReference type="KEGG" id="zju:107413579"/>
<proteinExistence type="inferred from homology"/>
<feature type="active site" evidence="7">
    <location>
        <position position="378"/>
    </location>
</feature>
<evidence type="ECO:0000256" key="5">
    <source>
        <dbReference type="ARBA" id="ARBA00047375"/>
    </source>
</evidence>
<evidence type="ECO:0000259" key="9">
    <source>
        <dbReference type="Pfam" id="PF08392"/>
    </source>
</evidence>
<sequence length="473" mass="53514">MNISHHMEFPMLAVCLFSVFYTISILWKIVLQWRSSDRTCYMLAYECFKPADFQKVDVHSSAEIILRNKNLGLEDYRFMLKTMASSGLGEETYGPKTVMAGREQCPTLSDAFSEMDEIIFGTLDKLFARTQIPPSEISILIVNVALFAPSPSLTSRIVNRYKMREDIKSFNLSGMGCSASIIAVEVVQNLFVTKKNSYAIVVSTECMGTNWYCGKERSMMISNILFRSGGCSMLFTNKKALKHRSILKLNCLVRTHTGSDDEAYNCCIEVEDEEGYKGFHLSKNLTKVAAKALTSNLKVLLPKILPLSEQLRYMILLARNKIRIISSSKTENARIDLNIKSGIDHFCVHPGSRGVIDGIGKSLKLSEYDLEPSRMALHRFGNTSSGGFWYALGYMEAKKRLKKGDKILMIGLGAGFKCNNCVWEVTRDLDDVNVWRDCIDSYPRSSGVNPFKETYGWINEEYLNFVRFDPTSF</sequence>
<dbReference type="AlphaFoldDB" id="A0A6P3ZU71"/>
<dbReference type="RefSeq" id="XP_015877051.3">
    <property type="nucleotide sequence ID" value="XM_016021565.4"/>
</dbReference>
<keyword evidence="4 6" id="KW-0012">Acyltransferase</keyword>
<feature type="active site" evidence="7">
    <location>
        <position position="256"/>
    </location>
</feature>
<dbReference type="EC" id="2.3.1.-" evidence="6"/>
<evidence type="ECO:0000256" key="2">
    <source>
        <dbReference type="ARBA" id="ARBA00005531"/>
    </source>
</evidence>
<comment type="similarity">
    <text evidence="2 6">Belongs to the thiolase-like superfamily. Chalcone/stilbene synthases family.</text>
</comment>
<dbReference type="PANTHER" id="PTHR31561">
    <property type="entry name" value="3-KETOACYL-COA SYNTHASE"/>
    <property type="match status" value="1"/>
</dbReference>
<evidence type="ECO:0000313" key="11">
    <source>
        <dbReference type="Proteomes" id="UP001652623"/>
    </source>
</evidence>
<dbReference type="InterPro" id="IPR013747">
    <property type="entry name" value="ACP_syn_III_C"/>
</dbReference>
<accession>A0A6P3ZU71</accession>
<feature type="transmembrane region" description="Helical" evidence="8">
    <location>
        <begin position="12"/>
        <end position="30"/>
    </location>
</feature>
<dbReference type="GO" id="GO:0016020">
    <property type="term" value="C:membrane"/>
    <property type="evidence" value="ECO:0007669"/>
    <property type="project" value="InterPro"/>
</dbReference>
<dbReference type="InParanoid" id="A0A6P3ZU71"/>
<comment type="catalytic activity">
    <reaction evidence="5">
        <text>a very-long-chain acyl-CoA + malonyl-CoA + H(+) = a very-long-chain 3-oxoacyl-CoA + CO2 + CoA</text>
        <dbReference type="Rhea" id="RHEA:32727"/>
        <dbReference type="ChEBI" id="CHEBI:15378"/>
        <dbReference type="ChEBI" id="CHEBI:16526"/>
        <dbReference type="ChEBI" id="CHEBI:57287"/>
        <dbReference type="ChEBI" id="CHEBI:57384"/>
        <dbReference type="ChEBI" id="CHEBI:90725"/>
        <dbReference type="ChEBI" id="CHEBI:90736"/>
        <dbReference type="EC" id="2.3.1.199"/>
    </reaction>
</comment>
<dbReference type="Pfam" id="PF08541">
    <property type="entry name" value="ACP_syn_III_C"/>
    <property type="match status" value="1"/>
</dbReference>
<dbReference type="UniPathway" id="UPA00094"/>
<feature type="domain" description="Beta-ketoacyl-[acyl-carrier-protein] synthase III C-terminal" evidence="10">
    <location>
        <begin position="341"/>
        <end position="424"/>
    </location>
</feature>
<keyword evidence="8" id="KW-1133">Transmembrane helix</keyword>
<comment type="pathway">
    <text evidence="1 6">Lipid metabolism; fatty acid biosynthesis.</text>
</comment>
<dbReference type="GeneID" id="107413579"/>
<feature type="active site" evidence="7">
    <location>
        <position position="349"/>
    </location>
</feature>
<feature type="active site" evidence="7">
    <location>
        <position position="177"/>
    </location>
</feature>
<keyword evidence="8" id="KW-0812">Transmembrane</keyword>
<evidence type="ECO:0000256" key="6">
    <source>
        <dbReference type="PIRNR" id="PIRNR036417"/>
    </source>
</evidence>
<dbReference type="InterPro" id="IPR013601">
    <property type="entry name" value="FAE1_typ3_polyketide_synth"/>
</dbReference>
<evidence type="ECO:0000256" key="8">
    <source>
        <dbReference type="SAM" id="Phobius"/>
    </source>
</evidence>
<dbReference type="FunCoup" id="A0A6P3ZU71">
    <property type="interactions" value="162"/>
</dbReference>
<evidence type="ECO:0000256" key="4">
    <source>
        <dbReference type="ARBA" id="ARBA00023315"/>
    </source>
</evidence>
<reference evidence="12" key="1">
    <citation type="submission" date="2025-08" db="UniProtKB">
        <authorList>
            <consortium name="RefSeq"/>
        </authorList>
    </citation>
    <scope>IDENTIFICATION</scope>
    <source>
        <tissue evidence="12">Seedling</tissue>
    </source>
</reference>
<dbReference type="Proteomes" id="UP001652623">
    <property type="component" value="Chromosome 8"/>
</dbReference>
<dbReference type="SUPFAM" id="SSF53901">
    <property type="entry name" value="Thiolase-like"/>
    <property type="match status" value="1"/>
</dbReference>
<dbReference type="InterPro" id="IPR016039">
    <property type="entry name" value="Thiolase-like"/>
</dbReference>
<evidence type="ECO:0000313" key="12">
    <source>
        <dbReference type="RefSeq" id="XP_015877051.3"/>
    </source>
</evidence>
<evidence type="ECO:0000256" key="3">
    <source>
        <dbReference type="ARBA" id="ARBA00022679"/>
    </source>
</evidence>
<evidence type="ECO:0000259" key="10">
    <source>
        <dbReference type="Pfam" id="PF08541"/>
    </source>
</evidence>
<feature type="active site" evidence="7">
    <location>
        <position position="345"/>
    </location>
</feature>
<dbReference type="CDD" id="cd00831">
    <property type="entry name" value="CHS_like"/>
    <property type="match status" value="1"/>
</dbReference>